<gene>
    <name evidence="4" type="ORF">MNBD_GAMMA18-798</name>
</gene>
<dbReference type="PANTHER" id="PTHR34847">
    <property type="entry name" value="NODULATION PROTEIN U"/>
    <property type="match status" value="1"/>
</dbReference>
<evidence type="ECO:0000313" key="4">
    <source>
        <dbReference type="EMBL" id="VAW84517.1"/>
    </source>
</evidence>
<dbReference type="Gene3D" id="3.90.870.20">
    <property type="entry name" value="Carbamoyltransferase, C-terminal domain"/>
    <property type="match status" value="1"/>
</dbReference>
<dbReference type="InterPro" id="IPR003696">
    <property type="entry name" value="Carbtransf_dom"/>
</dbReference>
<evidence type="ECO:0000259" key="2">
    <source>
        <dbReference type="Pfam" id="PF02543"/>
    </source>
</evidence>
<reference evidence="4" key="1">
    <citation type="submission" date="2018-06" db="EMBL/GenBank/DDBJ databases">
        <authorList>
            <person name="Zhirakovskaya E."/>
        </authorList>
    </citation>
    <scope>NUCLEOTIDE SEQUENCE</scope>
</reference>
<proteinExistence type="inferred from homology"/>
<feature type="domain" description="Carbamoyltransferase" evidence="2">
    <location>
        <begin position="3"/>
        <end position="334"/>
    </location>
</feature>
<dbReference type="CDD" id="cd24100">
    <property type="entry name" value="ASKHA_NBD_MJ1051-like_N"/>
    <property type="match status" value="1"/>
</dbReference>
<comment type="similarity">
    <text evidence="1">Belongs to the NodU/CmcH family.</text>
</comment>
<sequence>MIILGVCNANVSGAMLFVNGKVIASVNEERFSRRKNHRIFPKQSIEYCLGQANLSIADVDYVACGAWGGVDAEYLPRVVEELLAASSKDPAAAKLINDRTKVATKSDTFYKNELVDSLLALGFAKADIKTHDHHMSHAYTAFFPSHFDEAIVFTLDGRGDLKSATISKATRKNGLELLDSTSMYNSIGAFYGFITRYLGFSPDRHEGKVTGLAALGNPDTCFSILQKMISFKDGKIIANIGENYSPFLGAKMPKIESQLDEHSKEDVAAAAQKLTEDISLAYLQKFLSETKIRNVCLSGGVFGNVKLNQRIREMDDVDDIYVFPQMGDGGNGFGGGLIELYNQGKEFSYPLEDVFLGPSYNNNEIKEQLAKHSDQLDWQDIKDYGLSQIAKDLAGGTIVGVFAGRMEFGPRSLGARSIIASASDANINNTLNDRLHRTEFMPFAPVTLEDYADTYYVGWDASQISAHFMTVCYECKPRASSECPAIVHVDNTARPQIINKENSIPLYHDILVAYHKLTGIATLINTSFNNHEEPIVCSPADAIDSLLKDNVDYVIMEDVVVKKIV</sequence>
<accession>A0A3B0ZAK9</accession>
<evidence type="ECO:0008006" key="5">
    <source>
        <dbReference type="Google" id="ProtNLM"/>
    </source>
</evidence>
<dbReference type="InterPro" id="IPR031730">
    <property type="entry name" value="Carbam_trans_C"/>
</dbReference>
<dbReference type="PANTHER" id="PTHR34847:SF1">
    <property type="entry name" value="NODULATION PROTEIN U"/>
    <property type="match status" value="1"/>
</dbReference>
<evidence type="ECO:0000259" key="3">
    <source>
        <dbReference type="Pfam" id="PF16861"/>
    </source>
</evidence>
<dbReference type="GO" id="GO:0003824">
    <property type="term" value="F:catalytic activity"/>
    <property type="evidence" value="ECO:0007669"/>
    <property type="project" value="InterPro"/>
</dbReference>
<dbReference type="Pfam" id="PF16861">
    <property type="entry name" value="Carbam_trans_C"/>
    <property type="match status" value="1"/>
</dbReference>
<feature type="domain" description="Carbamoyltransferase C-terminal" evidence="3">
    <location>
        <begin position="390"/>
        <end position="563"/>
    </location>
</feature>
<dbReference type="Pfam" id="PF02543">
    <property type="entry name" value="Carbam_trans_N"/>
    <property type="match status" value="1"/>
</dbReference>
<dbReference type="AlphaFoldDB" id="A0A3B0ZAK9"/>
<protein>
    <recommendedName>
        <fullName evidence="5">Nodulation protein nolO</fullName>
    </recommendedName>
</protein>
<organism evidence="4">
    <name type="scientific">hydrothermal vent metagenome</name>
    <dbReference type="NCBI Taxonomy" id="652676"/>
    <lineage>
        <taxon>unclassified sequences</taxon>
        <taxon>metagenomes</taxon>
        <taxon>ecological metagenomes</taxon>
    </lineage>
</organism>
<dbReference type="InterPro" id="IPR043129">
    <property type="entry name" value="ATPase_NBD"/>
</dbReference>
<dbReference type="SUPFAM" id="SSF53067">
    <property type="entry name" value="Actin-like ATPase domain"/>
    <property type="match status" value="1"/>
</dbReference>
<dbReference type="Gene3D" id="3.30.420.40">
    <property type="match status" value="2"/>
</dbReference>
<dbReference type="EMBL" id="UOFP01000050">
    <property type="protein sequence ID" value="VAW84517.1"/>
    <property type="molecule type" value="Genomic_DNA"/>
</dbReference>
<dbReference type="InterPro" id="IPR038152">
    <property type="entry name" value="Carbam_trans_C_sf"/>
</dbReference>
<name>A0A3B0ZAK9_9ZZZZ</name>
<evidence type="ECO:0000256" key="1">
    <source>
        <dbReference type="ARBA" id="ARBA00006129"/>
    </source>
</evidence>
<dbReference type="InterPro" id="IPR051338">
    <property type="entry name" value="NodU/CmcH_Carbamoyltrnsfr"/>
</dbReference>